<reference evidence="5" key="1">
    <citation type="journal article" date="2005" name="PLoS Biol.">
        <title>The genomes of Oryza sativa: a history of duplications.</title>
        <authorList>
            <person name="Yu J."/>
            <person name="Wang J."/>
            <person name="Lin W."/>
            <person name="Li S."/>
            <person name="Li H."/>
            <person name="Zhou J."/>
            <person name="Ni P."/>
            <person name="Dong W."/>
            <person name="Hu S."/>
            <person name="Zeng C."/>
            <person name="Zhang J."/>
            <person name="Zhang Y."/>
            <person name="Li R."/>
            <person name="Xu Z."/>
            <person name="Li S."/>
            <person name="Li X."/>
            <person name="Zheng H."/>
            <person name="Cong L."/>
            <person name="Lin L."/>
            <person name="Yin J."/>
            <person name="Geng J."/>
            <person name="Li G."/>
            <person name="Shi J."/>
            <person name="Liu J."/>
            <person name="Lv H."/>
            <person name="Li J."/>
            <person name="Wang J."/>
            <person name="Deng Y."/>
            <person name="Ran L."/>
            <person name="Shi X."/>
            <person name="Wang X."/>
            <person name="Wu Q."/>
            <person name="Li C."/>
            <person name="Ren X."/>
            <person name="Wang J."/>
            <person name="Wang X."/>
            <person name="Li D."/>
            <person name="Liu D."/>
            <person name="Zhang X."/>
            <person name="Ji Z."/>
            <person name="Zhao W."/>
            <person name="Sun Y."/>
            <person name="Zhang Z."/>
            <person name="Bao J."/>
            <person name="Han Y."/>
            <person name="Dong L."/>
            <person name="Ji J."/>
            <person name="Chen P."/>
            <person name="Wu S."/>
            <person name="Liu J."/>
            <person name="Xiao Y."/>
            <person name="Bu D."/>
            <person name="Tan J."/>
            <person name="Yang L."/>
            <person name="Ye C."/>
            <person name="Zhang J."/>
            <person name="Xu J."/>
            <person name="Zhou Y."/>
            <person name="Yu Y."/>
            <person name="Zhang B."/>
            <person name="Zhuang S."/>
            <person name="Wei H."/>
            <person name="Liu B."/>
            <person name="Lei M."/>
            <person name="Yu H."/>
            <person name="Li Y."/>
            <person name="Xu H."/>
            <person name="Wei S."/>
            <person name="He X."/>
            <person name="Fang L."/>
            <person name="Zhang Z."/>
            <person name="Zhang Y."/>
            <person name="Huang X."/>
            <person name="Su Z."/>
            <person name="Tong W."/>
            <person name="Li J."/>
            <person name="Tong Z."/>
            <person name="Li S."/>
            <person name="Ye J."/>
            <person name="Wang L."/>
            <person name="Fang L."/>
            <person name="Lei T."/>
            <person name="Chen C."/>
            <person name="Chen H."/>
            <person name="Xu Z."/>
            <person name="Li H."/>
            <person name="Huang H."/>
            <person name="Zhang F."/>
            <person name="Xu H."/>
            <person name="Li N."/>
            <person name="Zhao C."/>
            <person name="Li S."/>
            <person name="Dong L."/>
            <person name="Huang Y."/>
            <person name="Li L."/>
            <person name="Xi Y."/>
            <person name="Qi Q."/>
            <person name="Li W."/>
            <person name="Zhang B."/>
            <person name="Hu W."/>
            <person name="Zhang Y."/>
            <person name="Tian X."/>
            <person name="Jiao Y."/>
            <person name="Liang X."/>
            <person name="Jin J."/>
            <person name="Gao L."/>
            <person name="Zheng W."/>
            <person name="Hao B."/>
            <person name="Liu S."/>
            <person name="Wang W."/>
            <person name="Yuan L."/>
            <person name="Cao M."/>
            <person name="McDermott J."/>
            <person name="Samudrala R."/>
            <person name="Wang J."/>
            <person name="Wong G.K."/>
            <person name="Yang H."/>
        </authorList>
    </citation>
    <scope>NUCLEOTIDE SEQUENCE [LARGE SCALE GENOMIC DNA]</scope>
</reference>
<organism evidence="5">
    <name type="scientific">Oryza sativa subsp. japonica</name>
    <name type="common">Rice</name>
    <dbReference type="NCBI Taxonomy" id="39947"/>
    <lineage>
        <taxon>Eukaryota</taxon>
        <taxon>Viridiplantae</taxon>
        <taxon>Streptophyta</taxon>
        <taxon>Embryophyta</taxon>
        <taxon>Tracheophyta</taxon>
        <taxon>Spermatophyta</taxon>
        <taxon>Magnoliopsida</taxon>
        <taxon>Liliopsida</taxon>
        <taxon>Poales</taxon>
        <taxon>Poaceae</taxon>
        <taxon>BOP clade</taxon>
        <taxon>Oryzoideae</taxon>
        <taxon>Oryzeae</taxon>
        <taxon>Oryzinae</taxon>
        <taxon>Oryza</taxon>
        <taxon>Oryza sativa</taxon>
    </lineage>
</organism>
<dbReference type="AlphaFoldDB" id="B9FU01"/>
<dbReference type="PROSITE" id="PS00375">
    <property type="entry name" value="UDPGT"/>
    <property type="match status" value="1"/>
</dbReference>
<proteinExistence type="inferred from homology"/>
<accession>B9FU01</accession>
<dbReference type="InterPro" id="IPR002213">
    <property type="entry name" value="UDP_glucos_trans"/>
</dbReference>
<evidence type="ECO:0000256" key="3">
    <source>
        <dbReference type="RuleBase" id="RU003718"/>
    </source>
</evidence>
<dbReference type="GO" id="GO:0008194">
    <property type="term" value="F:UDP-glycosyltransferase activity"/>
    <property type="evidence" value="ECO:0007669"/>
    <property type="project" value="InterPro"/>
</dbReference>
<dbReference type="Pfam" id="PF00201">
    <property type="entry name" value="UDPGT"/>
    <property type="match status" value="1"/>
</dbReference>
<evidence type="ECO:0000256" key="2">
    <source>
        <dbReference type="ARBA" id="ARBA00022679"/>
    </source>
</evidence>
<dbReference type="InterPro" id="IPR035595">
    <property type="entry name" value="UDP_glycos_trans_CS"/>
</dbReference>
<dbReference type="CDD" id="cd03784">
    <property type="entry name" value="GT1_Gtf-like"/>
    <property type="match status" value="1"/>
</dbReference>
<keyword evidence="3" id="KW-0328">Glycosyltransferase</keyword>
<dbReference type="Proteomes" id="UP000007752">
    <property type="component" value="Chromosome 6"/>
</dbReference>
<dbReference type="PANTHER" id="PTHR11926">
    <property type="entry name" value="GLUCOSYL/GLUCURONOSYL TRANSFERASES"/>
    <property type="match status" value="1"/>
</dbReference>
<dbReference type="Gene3D" id="3.40.50.2000">
    <property type="entry name" value="Glycogen Phosphorylase B"/>
    <property type="match status" value="2"/>
</dbReference>
<keyword evidence="2 3" id="KW-0808">Transferase</keyword>
<protein>
    <recommendedName>
        <fullName evidence="4">Glycosyltransferase</fullName>
        <ecNumber evidence="4">2.4.1.-</ecNumber>
    </recommendedName>
</protein>
<evidence type="ECO:0000313" key="5">
    <source>
        <dbReference type="EMBL" id="EEE65963.1"/>
    </source>
</evidence>
<name>B9FU01_ORYSJ</name>
<dbReference type="EC" id="2.4.1.-" evidence="4"/>
<dbReference type="SUPFAM" id="SSF53756">
    <property type="entry name" value="UDP-Glycosyltransferase/glycogen phosphorylase"/>
    <property type="match status" value="1"/>
</dbReference>
<sequence length="450" mass="47732">MSPTPRPHFLVLTFPLQGHIAPALRLARRLLAAAPDALVTFSTAAAAHRRMFAEGEGGDGDGRLELLPFSDGTENGFVKRGDAAELGAYMASFHASGRRSVGEMVDALAARGRPVSSVVYTLLLPPSPCWPSTATTSTASAASSTSTAADHSFVLEFPGLPPMAAGDLPSFLTEATDPSDYFHSIFTTFRDLFDALDRETPKATVLVNVFQELEADTLAAVGAYDVLPIGPVLPSGDDAALFKQNDAKYMEWLDTKPAGSVVYVAFGSLTVMAKGQVDELLHGLEESGRPYLCVVRKDNKAAVAETGDATAAAAARRNGVVVEWCDQVRVLSHAAVGCFVTHCGWNSVLESIASGVPMVGVPRMSDQQMNARLVERDWRVGVRAEVDGGDGVLRAAELRRRVEEVMGDGEAAEVRRSAAAWKRAVAEALGKGGSSDRNLTAFVEGARSVI</sequence>
<dbReference type="EMBL" id="CM000143">
    <property type="protein sequence ID" value="EEE65963.1"/>
    <property type="molecule type" value="Genomic_DNA"/>
</dbReference>
<evidence type="ECO:0000256" key="1">
    <source>
        <dbReference type="ARBA" id="ARBA00009995"/>
    </source>
</evidence>
<comment type="similarity">
    <text evidence="1 3">Belongs to the UDP-glycosyltransferase family.</text>
</comment>
<evidence type="ECO:0000256" key="4">
    <source>
        <dbReference type="RuleBase" id="RU362057"/>
    </source>
</evidence>
<reference evidence="5" key="2">
    <citation type="submission" date="2008-12" db="EMBL/GenBank/DDBJ databases">
        <title>Improved gene annotation of the rice (Oryza sativa) genomes.</title>
        <authorList>
            <person name="Wang J."/>
            <person name="Li R."/>
            <person name="Fan W."/>
            <person name="Huang Q."/>
            <person name="Zhang J."/>
            <person name="Zhou Y."/>
            <person name="Hu Y."/>
            <person name="Zi S."/>
            <person name="Li J."/>
            <person name="Ni P."/>
            <person name="Zheng H."/>
            <person name="Zhang Y."/>
            <person name="Zhao M."/>
            <person name="Hao Q."/>
            <person name="McDermott J."/>
            <person name="Samudrala R."/>
            <person name="Kristiansen K."/>
            <person name="Wong G.K.-S."/>
        </authorList>
    </citation>
    <scope>NUCLEOTIDE SEQUENCE</scope>
</reference>
<dbReference type="PANTHER" id="PTHR11926:SF1534">
    <property type="entry name" value="GLYCOSYLTRANSFERASE"/>
    <property type="match status" value="1"/>
</dbReference>
<gene>
    <name evidence="5" type="ORF">OsJ_21854</name>
</gene>
<dbReference type="FunFam" id="3.40.50.2000:FF:000019">
    <property type="entry name" value="Glycosyltransferase"/>
    <property type="match status" value="1"/>
</dbReference>